<dbReference type="EMBL" id="CABVQC010000010">
    <property type="protein sequence ID" value="VWB44711.1"/>
    <property type="molecule type" value="Genomic_DNA"/>
</dbReference>
<evidence type="ECO:0000313" key="2">
    <source>
        <dbReference type="Proteomes" id="UP000494261"/>
    </source>
</evidence>
<name>A0A6P2JPE1_9BURK</name>
<protein>
    <submittedName>
        <fullName evidence="1">Uncharacterized protein</fullName>
    </submittedName>
</protein>
<evidence type="ECO:0000313" key="1">
    <source>
        <dbReference type="EMBL" id="VWB44711.1"/>
    </source>
</evidence>
<sequence>MPIVKRISATFGSAMIARKRLRQSGWSTTSGACAVASRAVPAVVVAVWPSSWRARSAGSCAIRSTTCCARASFADRLTASRTARSAHSALRPRSCARPRIYAEASCIALRISVDCVSLGSAACVAASDAPDVPDAPGVPPGARGAAGFPPGGAAPPIPNCTGDAAPRLVPGAIAAKWLA</sequence>
<dbReference type="AlphaFoldDB" id="A0A6P2JPE1"/>
<accession>A0A6P2JPE1</accession>
<organism evidence="1 2">
    <name type="scientific">Burkholderia aenigmatica</name>
    <dbReference type="NCBI Taxonomy" id="2015348"/>
    <lineage>
        <taxon>Bacteria</taxon>
        <taxon>Pseudomonadati</taxon>
        <taxon>Pseudomonadota</taxon>
        <taxon>Betaproteobacteria</taxon>
        <taxon>Burkholderiales</taxon>
        <taxon>Burkholderiaceae</taxon>
        <taxon>Burkholderia</taxon>
        <taxon>Burkholderia cepacia complex</taxon>
    </lineage>
</organism>
<dbReference type="PROSITE" id="PS51257">
    <property type="entry name" value="PROKAR_LIPOPROTEIN"/>
    <property type="match status" value="1"/>
</dbReference>
<proteinExistence type="predicted"/>
<gene>
    <name evidence="1" type="ORF">BLA13014_01890</name>
</gene>
<reference evidence="1 2" key="1">
    <citation type="submission" date="2019-09" db="EMBL/GenBank/DDBJ databases">
        <authorList>
            <person name="Depoorter E."/>
        </authorList>
    </citation>
    <scope>NUCLEOTIDE SEQUENCE [LARGE SCALE GENOMIC DNA]</scope>
    <source>
        <strain evidence="1">LMG 13014</strain>
    </source>
</reference>
<dbReference type="Proteomes" id="UP000494261">
    <property type="component" value="Unassembled WGS sequence"/>
</dbReference>